<dbReference type="CDD" id="cd00082">
    <property type="entry name" value="HisKA"/>
    <property type="match status" value="1"/>
</dbReference>
<keyword evidence="8" id="KW-0547">Nucleotide-binding</keyword>
<feature type="transmembrane region" description="Helical" evidence="15">
    <location>
        <begin position="21"/>
        <end position="39"/>
    </location>
</feature>
<comment type="subcellular location">
    <subcellularLocation>
        <location evidence="2">Cell membrane</location>
        <topology evidence="2">Multi-pass membrane protein</topology>
    </subcellularLocation>
</comment>
<evidence type="ECO:0000313" key="19">
    <source>
        <dbReference type="Proteomes" id="UP000244948"/>
    </source>
</evidence>
<dbReference type="EC" id="2.7.13.3" evidence="3"/>
<dbReference type="CDD" id="cd06225">
    <property type="entry name" value="HAMP"/>
    <property type="match status" value="1"/>
</dbReference>
<keyword evidence="14" id="KW-0175">Coiled coil</keyword>
<evidence type="ECO:0000256" key="4">
    <source>
        <dbReference type="ARBA" id="ARBA00022475"/>
    </source>
</evidence>
<evidence type="ECO:0000313" key="18">
    <source>
        <dbReference type="EMBL" id="PWD82726.1"/>
    </source>
</evidence>
<dbReference type="InterPro" id="IPR036097">
    <property type="entry name" value="HisK_dim/P_sf"/>
</dbReference>
<evidence type="ECO:0000256" key="6">
    <source>
        <dbReference type="ARBA" id="ARBA00022679"/>
    </source>
</evidence>
<dbReference type="InterPro" id="IPR003660">
    <property type="entry name" value="HAMP_dom"/>
</dbReference>
<dbReference type="PROSITE" id="PS50109">
    <property type="entry name" value="HIS_KIN"/>
    <property type="match status" value="1"/>
</dbReference>
<dbReference type="InterPro" id="IPR003594">
    <property type="entry name" value="HATPase_dom"/>
</dbReference>
<dbReference type="InterPro" id="IPR005467">
    <property type="entry name" value="His_kinase_dom"/>
</dbReference>
<gene>
    <name evidence="18" type="ORF">DC082_08945</name>
</gene>
<evidence type="ECO:0000256" key="13">
    <source>
        <dbReference type="ARBA" id="ARBA00023136"/>
    </source>
</evidence>
<comment type="catalytic activity">
    <reaction evidence="1">
        <text>ATP + protein L-histidine = ADP + protein N-phospho-L-histidine.</text>
        <dbReference type="EC" id="2.7.13.3"/>
    </reaction>
</comment>
<name>A0A2U2AJC0_9GAMM</name>
<dbReference type="Pfam" id="PF00512">
    <property type="entry name" value="HisKA"/>
    <property type="match status" value="1"/>
</dbReference>
<dbReference type="PANTHER" id="PTHR45528">
    <property type="entry name" value="SENSOR HISTIDINE KINASE CPXA"/>
    <property type="match status" value="1"/>
</dbReference>
<dbReference type="GO" id="GO:0005886">
    <property type="term" value="C:plasma membrane"/>
    <property type="evidence" value="ECO:0007669"/>
    <property type="project" value="UniProtKB-SubCell"/>
</dbReference>
<sequence length="464" mass="53851">MRKYLKIFQTFKILNHLSIRVFITIWVSMVLMISLTIYLPQFDQRRVLPTPQSEYTFYTTKIVYMLHNIPSNRYLDDDEGSRLIVIPENTAERYNTLRRIDNEEMMRFIVSTLSSTTVYQQEITDFEIVGPFYFPKDSNAYYLLIDALPQSYYLSRIYDAPLLLLTLMLIISFPFAALLSWSLTIPMKKLIQAVIRVGKGDWREDRYLEMQGPTEYRQLAKQFNQMVNTLNQAQSERTRLFANLSHEMRTPITRIQLANSLIRLKNIPEIDEEVERINVNLRLLEERIQSLLSLSKQMISTPDAFREISLQDFLWPLLEDAAFEAEEREKTLTFNKIPDLIITANMELIGSGIENIIRNAIHYAKSKIEVSMSSTERYFIINVHDDGPGVLEKDLPQIFEPFYRGERPTDFEDYGGSGLGLAIVSRLVESHHGKVEAINDNGLSITITLPIHPIAYSLEKEAHS</sequence>
<dbReference type="Gene3D" id="1.10.287.130">
    <property type="match status" value="1"/>
</dbReference>
<dbReference type="GO" id="GO:0005524">
    <property type="term" value="F:ATP binding"/>
    <property type="evidence" value="ECO:0007669"/>
    <property type="project" value="UniProtKB-KW"/>
</dbReference>
<keyword evidence="9 18" id="KW-0418">Kinase</keyword>
<feature type="transmembrane region" description="Helical" evidence="15">
    <location>
        <begin position="162"/>
        <end position="183"/>
    </location>
</feature>
<dbReference type="Pfam" id="PF00672">
    <property type="entry name" value="HAMP"/>
    <property type="match status" value="1"/>
</dbReference>
<dbReference type="Gene3D" id="6.10.340.10">
    <property type="match status" value="1"/>
</dbReference>
<keyword evidence="10" id="KW-0067">ATP-binding</keyword>
<keyword evidence="13 15" id="KW-0472">Membrane</keyword>
<keyword evidence="19" id="KW-1185">Reference proteome</keyword>
<evidence type="ECO:0000259" key="17">
    <source>
        <dbReference type="PROSITE" id="PS50885"/>
    </source>
</evidence>
<dbReference type="SMART" id="SM00387">
    <property type="entry name" value="HATPase_c"/>
    <property type="match status" value="1"/>
</dbReference>
<evidence type="ECO:0000256" key="9">
    <source>
        <dbReference type="ARBA" id="ARBA00022777"/>
    </source>
</evidence>
<evidence type="ECO:0000256" key="5">
    <source>
        <dbReference type="ARBA" id="ARBA00022553"/>
    </source>
</evidence>
<keyword evidence="7 15" id="KW-0812">Transmembrane</keyword>
<keyword evidence="12" id="KW-0902">Two-component regulatory system</keyword>
<keyword evidence="4" id="KW-1003">Cell membrane</keyword>
<dbReference type="PANTHER" id="PTHR45528:SF1">
    <property type="entry name" value="SENSOR HISTIDINE KINASE CPXA"/>
    <property type="match status" value="1"/>
</dbReference>
<evidence type="ECO:0000256" key="10">
    <source>
        <dbReference type="ARBA" id="ARBA00022840"/>
    </source>
</evidence>
<organism evidence="18 19">
    <name type="scientific">Ignatzschineria indica</name>
    <dbReference type="NCBI Taxonomy" id="472583"/>
    <lineage>
        <taxon>Bacteria</taxon>
        <taxon>Pseudomonadati</taxon>
        <taxon>Pseudomonadota</taxon>
        <taxon>Gammaproteobacteria</taxon>
        <taxon>Cardiobacteriales</taxon>
        <taxon>Ignatzschineriaceae</taxon>
        <taxon>Ignatzschineria</taxon>
    </lineage>
</organism>
<dbReference type="Pfam" id="PF02518">
    <property type="entry name" value="HATPase_c"/>
    <property type="match status" value="1"/>
</dbReference>
<dbReference type="InterPro" id="IPR003661">
    <property type="entry name" value="HisK_dim/P_dom"/>
</dbReference>
<evidence type="ECO:0000256" key="2">
    <source>
        <dbReference type="ARBA" id="ARBA00004651"/>
    </source>
</evidence>
<dbReference type="SUPFAM" id="SSF55874">
    <property type="entry name" value="ATPase domain of HSP90 chaperone/DNA topoisomerase II/histidine kinase"/>
    <property type="match status" value="1"/>
</dbReference>
<evidence type="ECO:0000256" key="15">
    <source>
        <dbReference type="SAM" id="Phobius"/>
    </source>
</evidence>
<dbReference type="Gene3D" id="3.30.565.10">
    <property type="entry name" value="Histidine kinase-like ATPase, C-terminal domain"/>
    <property type="match status" value="1"/>
</dbReference>
<dbReference type="InterPro" id="IPR050398">
    <property type="entry name" value="HssS/ArlS-like"/>
</dbReference>
<dbReference type="InterPro" id="IPR036890">
    <property type="entry name" value="HATPase_C_sf"/>
</dbReference>
<dbReference type="PROSITE" id="PS50885">
    <property type="entry name" value="HAMP"/>
    <property type="match status" value="1"/>
</dbReference>
<feature type="domain" description="HAMP" evidence="17">
    <location>
        <begin position="181"/>
        <end position="235"/>
    </location>
</feature>
<evidence type="ECO:0000256" key="12">
    <source>
        <dbReference type="ARBA" id="ARBA00023012"/>
    </source>
</evidence>
<evidence type="ECO:0000259" key="16">
    <source>
        <dbReference type="PROSITE" id="PS50109"/>
    </source>
</evidence>
<dbReference type="PRINTS" id="PR00344">
    <property type="entry name" value="BCTRLSENSOR"/>
</dbReference>
<accession>A0A2U2AJC0</accession>
<proteinExistence type="predicted"/>
<dbReference type="GO" id="GO:0000155">
    <property type="term" value="F:phosphorelay sensor kinase activity"/>
    <property type="evidence" value="ECO:0007669"/>
    <property type="project" value="InterPro"/>
</dbReference>
<keyword evidence="6" id="KW-0808">Transferase</keyword>
<evidence type="ECO:0000256" key="11">
    <source>
        <dbReference type="ARBA" id="ARBA00022989"/>
    </source>
</evidence>
<dbReference type="InterPro" id="IPR004358">
    <property type="entry name" value="Sig_transdc_His_kin-like_C"/>
</dbReference>
<evidence type="ECO:0000256" key="7">
    <source>
        <dbReference type="ARBA" id="ARBA00022692"/>
    </source>
</evidence>
<reference evidence="18 19" key="1">
    <citation type="journal article" date="2018" name="Genome Announc.">
        <title>Ignatzschineria cameli sp. nov., isolated from necrotic foot tissue of dromedaries (Camelus dromedarius) and associated maggots (Wohlfahrtia species) in Dubai.</title>
        <authorList>
            <person name="Tsang C.C."/>
            <person name="Tang J.Y."/>
            <person name="Fong J.Y."/>
            <person name="Kinne J."/>
            <person name="Lee H.H."/>
            <person name="Joseph M."/>
            <person name="Jose S."/>
            <person name="Schuster R.K."/>
            <person name="Tang Y."/>
            <person name="Sivakumar S."/>
            <person name="Chen J.H."/>
            <person name="Teng J.L."/>
            <person name="Lau S.K."/>
            <person name="Wernery U."/>
            <person name="Woo P.C."/>
        </authorList>
    </citation>
    <scope>NUCLEOTIDE SEQUENCE [LARGE SCALE GENOMIC DNA]</scope>
    <source>
        <strain evidence="18 19">KCTC 22643</strain>
    </source>
</reference>
<evidence type="ECO:0000256" key="14">
    <source>
        <dbReference type="SAM" id="Coils"/>
    </source>
</evidence>
<feature type="domain" description="Histidine kinase" evidence="16">
    <location>
        <begin position="243"/>
        <end position="453"/>
    </location>
</feature>
<evidence type="ECO:0000256" key="3">
    <source>
        <dbReference type="ARBA" id="ARBA00012438"/>
    </source>
</evidence>
<keyword evidence="5" id="KW-0597">Phosphoprotein</keyword>
<evidence type="ECO:0000256" key="1">
    <source>
        <dbReference type="ARBA" id="ARBA00000085"/>
    </source>
</evidence>
<protein>
    <recommendedName>
        <fullName evidence="3">histidine kinase</fullName>
        <ecNumber evidence="3">2.7.13.3</ecNumber>
    </recommendedName>
</protein>
<dbReference type="AlphaFoldDB" id="A0A2U2AJC0"/>
<keyword evidence="11 15" id="KW-1133">Transmembrane helix</keyword>
<comment type="caution">
    <text evidence="18">The sequence shown here is derived from an EMBL/GenBank/DDBJ whole genome shotgun (WGS) entry which is preliminary data.</text>
</comment>
<dbReference type="SMART" id="SM00388">
    <property type="entry name" value="HisKA"/>
    <property type="match status" value="1"/>
</dbReference>
<evidence type="ECO:0000256" key="8">
    <source>
        <dbReference type="ARBA" id="ARBA00022741"/>
    </source>
</evidence>
<dbReference type="EMBL" id="QEWR01000004">
    <property type="protein sequence ID" value="PWD82726.1"/>
    <property type="molecule type" value="Genomic_DNA"/>
</dbReference>
<dbReference type="Proteomes" id="UP000244948">
    <property type="component" value="Unassembled WGS sequence"/>
</dbReference>
<feature type="coiled-coil region" evidence="14">
    <location>
        <begin position="267"/>
        <end position="294"/>
    </location>
</feature>
<dbReference type="SUPFAM" id="SSF47384">
    <property type="entry name" value="Homodimeric domain of signal transducing histidine kinase"/>
    <property type="match status" value="1"/>
</dbReference>